<sequence>MYYRKNRQNAGFTLVELLVVIAIIGILVGLLLPAVQQAREAARRMQCSNNLKQLGIALHNYHDTFQAMPSGYIDIRNLNSVVDNKGHWSWSAFILPFVELGNVQDILDVGRTTPSEALSVHQDVMQSLYPAFRCPSDTGPDHSSTSQCAGCCIENSTGDNLGLSLTNYLGVNNSAYPRALKATNFGDGTSGATGIFFRDSDTRFRDIVDGTSNTLMVAERAYRVGKSAYLAGELFAARDYNGGGPSNWQHGSDAAQGVPRILLTTIFSPNNPTGSAATINHNAMGMSSLHPGGAQVCFADGSVRFLAETIHSNTSGATDTIMEYLGNMGDGEVIGEY</sequence>
<evidence type="ECO:0000259" key="2">
    <source>
        <dbReference type="Pfam" id="PF07596"/>
    </source>
</evidence>
<keyword evidence="4" id="KW-1185">Reference proteome</keyword>
<accession>A0A518JU80</accession>
<name>A0A518JU80_9BACT</name>
<dbReference type="Pfam" id="PF07963">
    <property type="entry name" value="N_methyl"/>
    <property type="match status" value="1"/>
</dbReference>
<dbReference type="NCBIfam" id="TIGR02532">
    <property type="entry name" value="IV_pilin_GFxxxE"/>
    <property type="match status" value="1"/>
</dbReference>
<dbReference type="PANTHER" id="PTHR30093">
    <property type="entry name" value="GENERAL SECRETION PATHWAY PROTEIN G"/>
    <property type="match status" value="1"/>
</dbReference>
<evidence type="ECO:0000313" key="3">
    <source>
        <dbReference type="EMBL" id="QDV69102.1"/>
    </source>
</evidence>
<keyword evidence="1" id="KW-1133">Transmembrane helix</keyword>
<dbReference type="RefSeq" id="WP_145096027.1">
    <property type="nucleotide sequence ID" value="NZ_CP036348.1"/>
</dbReference>
<reference evidence="3 4" key="1">
    <citation type="submission" date="2019-02" db="EMBL/GenBank/DDBJ databases">
        <title>Deep-cultivation of Planctomycetes and their phenomic and genomic characterization uncovers novel biology.</title>
        <authorList>
            <person name="Wiegand S."/>
            <person name="Jogler M."/>
            <person name="Boedeker C."/>
            <person name="Pinto D."/>
            <person name="Vollmers J."/>
            <person name="Rivas-Marin E."/>
            <person name="Kohn T."/>
            <person name="Peeters S.H."/>
            <person name="Heuer A."/>
            <person name="Rast P."/>
            <person name="Oberbeckmann S."/>
            <person name="Bunk B."/>
            <person name="Jeske O."/>
            <person name="Meyerdierks A."/>
            <person name="Storesund J.E."/>
            <person name="Kallscheuer N."/>
            <person name="Luecker S."/>
            <person name="Lage O.M."/>
            <person name="Pohl T."/>
            <person name="Merkel B.J."/>
            <person name="Hornburger P."/>
            <person name="Mueller R.-W."/>
            <person name="Bruemmer F."/>
            <person name="Labrenz M."/>
            <person name="Spormann A.M."/>
            <person name="Op den Camp H."/>
            <person name="Overmann J."/>
            <person name="Amann R."/>
            <person name="Jetten M.S.M."/>
            <person name="Mascher T."/>
            <person name="Medema M.H."/>
            <person name="Devos D.P."/>
            <person name="Kaster A.-K."/>
            <person name="Ovreas L."/>
            <person name="Rohde M."/>
            <person name="Galperin M.Y."/>
            <person name="Jogler C."/>
        </authorList>
    </citation>
    <scope>NUCLEOTIDE SEQUENCE [LARGE SCALE GENOMIC DNA]</scope>
    <source>
        <strain evidence="3 4">Poly24</strain>
    </source>
</reference>
<dbReference type="InterPro" id="IPR045584">
    <property type="entry name" value="Pilin-like"/>
</dbReference>
<dbReference type="Pfam" id="PF07596">
    <property type="entry name" value="SBP_bac_10"/>
    <property type="match status" value="1"/>
</dbReference>
<dbReference type="InterPro" id="IPR012902">
    <property type="entry name" value="N_methyl_site"/>
</dbReference>
<keyword evidence="1" id="KW-0812">Transmembrane</keyword>
<protein>
    <submittedName>
        <fullName evidence="3">Type II secretion system protein G</fullName>
    </submittedName>
</protein>
<dbReference type="InterPro" id="IPR011453">
    <property type="entry name" value="DUF1559"/>
</dbReference>
<dbReference type="NCBIfam" id="TIGR04294">
    <property type="entry name" value="pre_pil_HX9DG"/>
    <property type="match status" value="1"/>
</dbReference>
<dbReference type="AlphaFoldDB" id="A0A518JU80"/>
<gene>
    <name evidence="3" type="primary">xcpT_16</name>
    <name evidence="3" type="ORF">Poly24_28160</name>
</gene>
<evidence type="ECO:0000256" key="1">
    <source>
        <dbReference type="SAM" id="Phobius"/>
    </source>
</evidence>
<feature type="domain" description="DUF1559" evidence="2">
    <location>
        <begin position="36"/>
        <end position="311"/>
    </location>
</feature>
<dbReference type="InterPro" id="IPR027558">
    <property type="entry name" value="Pre_pil_HX9DG_C"/>
</dbReference>
<feature type="transmembrane region" description="Helical" evidence="1">
    <location>
        <begin position="12"/>
        <end position="35"/>
    </location>
</feature>
<dbReference type="EMBL" id="CP036348">
    <property type="protein sequence ID" value="QDV69102.1"/>
    <property type="molecule type" value="Genomic_DNA"/>
</dbReference>
<proteinExistence type="predicted"/>
<dbReference type="KEGG" id="rcf:Poly24_28160"/>
<dbReference type="PROSITE" id="PS00409">
    <property type="entry name" value="PROKAR_NTER_METHYL"/>
    <property type="match status" value="1"/>
</dbReference>
<dbReference type="Gene3D" id="3.30.700.10">
    <property type="entry name" value="Glycoprotein, Type 4 Pilin"/>
    <property type="match status" value="1"/>
</dbReference>
<organism evidence="3 4">
    <name type="scientific">Rosistilla carotiformis</name>
    <dbReference type="NCBI Taxonomy" id="2528017"/>
    <lineage>
        <taxon>Bacteria</taxon>
        <taxon>Pseudomonadati</taxon>
        <taxon>Planctomycetota</taxon>
        <taxon>Planctomycetia</taxon>
        <taxon>Pirellulales</taxon>
        <taxon>Pirellulaceae</taxon>
        <taxon>Rosistilla</taxon>
    </lineage>
</organism>
<keyword evidence="1" id="KW-0472">Membrane</keyword>
<dbReference type="PANTHER" id="PTHR30093:SF2">
    <property type="entry name" value="TYPE II SECRETION SYSTEM PROTEIN H"/>
    <property type="match status" value="1"/>
</dbReference>
<evidence type="ECO:0000313" key="4">
    <source>
        <dbReference type="Proteomes" id="UP000315082"/>
    </source>
</evidence>
<dbReference type="SUPFAM" id="SSF54523">
    <property type="entry name" value="Pili subunits"/>
    <property type="match status" value="1"/>
</dbReference>
<dbReference type="Proteomes" id="UP000315082">
    <property type="component" value="Chromosome"/>
</dbReference>
<dbReference type="OrthoDB" id="255848at2"/>